<accession>A0ABS4W5E2</accession>
<dbReference type="InterPro" id="IPR035906">
    <property type="entry name" value="MetI-like_sf"/>
</dbReference>
<evidence type="ECO:0000313" key="11">
    <source>
        <dbReference type="Proteomes" id="UP001519295"/>
    </source>
</evidence>
<evidence type="ECO:0000259" key="9">
    <source>
        <dbReference type="PROSITE" id="PS50928"/>
    </source>
</evidence>
<evidence type="ECO:0000256" key="7">
    <source>
        <dbReference type="RuleBase" id="RU363032"/>
    </source>
</evidence>
<evidence type="ECO:0000256" key="8">
    <source>
        <dbReference type="SAM" id="MobiDB-lite"/>
    </source>
</evidence>
<dbReference type="CDD" id="cd06261">
    <property type="entry name" value="TM_PBP2"/>
    <property type="match status" value="1"/>
</dbReference>
<dbReference type="InterPro" id="IPR000515">
    <property type="entry name" value="MetI-like"/>
</dbReference>
<feature type="domain" description="ABC transmembrane type-1" evidence="9">
    <location>
        <begin position="124"/>
        <end position="315"/>
    </location>
</feature>
<organism evidence="10 11">
    <name type="scientific">Pseudonocardia parietis</name>
    <dbReference type="NCBI Taxonomy" id="570936"/>
    <lineage>
        <taxon>Bacteria</taxon>
        <taxon>Bacillati</taxon>
        <taxon>Actinomycetota</taxon>
        <taxon>Actinomycetes</taxon>
        <taxon>Pseudonocardiales</taxon>
        <taxon>Pseudonocardiaceae</taxon>
        <taxon>Pseudonocardia</taxon>
    </lineage>
</organism>
<comment type="similarity">
    <text evidence="7">Belongs to the binding-protein-dependent transport system permease family.</text>
</comment>
<evidence type="ECO:0000313" key="10">
    <source>
        <dbReference type="EMBL" id="MBP2370839.1"/>
    </source>
</evidence>
<reference evidence="10 11" key="1">
    <citation type="submission" date="2021-03" db="EMBL/GenBank/DDBJ databases">
        <title>Sequencing the genomes of 1000 actinobacteria strains.</title>
        <authorList>
            <person name="Klenk H.-P."/>
        </authorList>
    </citation>
    <scope>NUCLEOTIDE SEQUENCE [LARGE SCALE GENOMIC DNA]</scope>
    <source>
        <strain evidence="10 11">DSM 45256</strain>
    </source>
</reference>
<keyword evidence="6 7" id="KW-0472">Membrane</keyword>
<evidence type="ECO:0000256" key="3">
    <source>
        <dbReference type="ARBA" id="ARBA00022475"/>
    </source>
</evidence>
<evidence type="ECO:0000256" key="6">
    <source>
        <dbReference type="ARBA" id="ARBA00023136"/>
    </source>
</evidence>
<dbReference type="InterPro" id="IPR050366">
    <property type="entry name" value="BP-dependent_transpt_permease"/>
</dbReference>
<feature type="region of interest" description="Disordered" evidence="8">
    <location>
        <begin position="1"/>
        <end position="48"/>
    </location>
</feature>
<keyword evidence="11" id="KW-1185">Reference proteome</keyword>
<dbReference type="SUPFAM" id="SSF161098">
    <property type="entry name" value="MetI-like"/>
    <property type="match status" value="1"/>
</dbReference>
<comment type="caution">
    <text evidence="10">The sequence shown here is derived from an EMBL/GenBank/DDBJ whole genome shotgun (WGS) entry which is preliminary data.</text>
</comment>
<dbReference type="EMBL" id="JAGINU010000001">
    <property type="protein sequence ID" value="MBP2370839.1"/>
    <property type="molecule type" value="Genomic_DNA"/>
</dbReference>
<keyword evidence="3" id="KW-1003">Cell membrane</keyword>
<evidence type="ECO:0000256" key="1">
    <source>
        <dbReference type="ARBA" id="ARBA00004651"/>
    </source>
</evidence>
<evidence type="ECO:0000256" key="2">
    <source>
        <dbReference type="ARBA" id="ARBA00022448"/>
    </source>
</evidence>
<feature type="transmembrane region" description="Helical" evidence="7">
    <location>
        <begin position="63"/>
        <end position="83"/>
    </location>
</feature>
<feature type="compositionally biased region" description="Low complexity" evidence="8">
    <location>
        <begin position="8"/>
        <end position="23"/>
    </location>
</feature>
<proteinExistence type="inferred from homology"/>
<feature type="transmembrane region" description="Helical" evidence="7">
    <location>
        <begin position="126"/>
        <end position="151"/>
    </location>
</feature>
<dbReference type="PANTHER" id="PTHR43386">
    <property type="entry name" value="OLIGOPEPTIDE TRANSPORT SYSTEM PERMEASE PROTEIN APPC"/>
    <property type="match status" value="1"/>
</dbReference>
<sequence length="330" mass="34597">MNPPPPGSTAATTPADPADTRATGPGGDPTSALPGVPSGDAAGRPQGPGQFREIWRRYRRNKLAMLGLVIVAFLAVVAIISPFSTPFDPFEQNLLNTLQPPSAKHFFGTDVLGRDLYSGVIYGTRLAMLVGLSVVLFSLVLGLTLGSLAGFKGGWVDGLIARVIDIFLAFPTLVGAIVIVRATGDGVIPVVVALVALGWMTTARLMRAQVLALREAEYVEAARSIGAGTGRILRRHILPNAVAPVLVYSLTNIGVVVVAMASLSFLGVGVPPDVPEWGRMIASARDYLSVDGVSHLWIFPSLAIALTTLGFAFVGDGLRDALDPKLRGGN</sequence>
<feature type="transmembrane region" description="Helical" evidence="7">
    <location>
        <begin position="186"/>
        <end position="206"/>
    </location>
</feature>
<dbReference type="Proteomes" id="UP001519295">
    <property type="component" value="Unassembled WGS sequence"/>
</dbReference>
<dbReference type="PANTHER" id="PTHR43386:SF1">
    <property type="entry name" value="D,D-DIPEPTIDE TRANSPORT SYSTEM PERMEASE PROTEIN DDPC-RELATED"/>
    <property type="match status" value="1"/>
</dbReference>
<dbReference type="Pfam" id="PF12911">
    <property type="entry name" value="OppC_N"/>
    <property type="match status" value="1"/>
</dbReference>
<evidence type="ECO:0000256" key="4">
    <source>
        <dbReference type="ARBA" id="ARBA00022692"/>
    </source>
</evidence>
<feature type="transmembrane region" description="Helical" evidence="7">
    <location>
        <begin position="241"/>
        <end position="270"/>
    </location>
</feature>
<keyword evidence="2 7" id="KW-0813">Transport</keyword>
<feature type="transmembrane region" description="Helical" evidence="7">
    <location>
        <begin position="163"/>
        <end position="180"/>
    </location>
</feature>
<dbReference type="RefSeq" id="WP_210034393.1">
    <property type="nucleotide sequence ID" value="NZ_JAGINU010000001.1"/>
</dbReference>
<feature type="transmembrane region" description="Helical" evidence="7">
    <location>
        <begin position="297"/>
        <end position="318"/>
    </location>
</feature>
<protein>
    <submittedName>
        <fullName evidence="10">Peptide/nickel transport system permease protein</fullName>
    </submittedName>
</protein>
<evidence type="ECO:0000256" key="5">
    <source>
        <dbReference type="ARBA" id="ARBA00022989"/>
    </source>
</evidence>
<dbReference type="Gene3D" id="1.10.3720.10">
    <property type="entry name" value="MetI-like"/>
    <property type="match status" value="1"/>
</dbReference>
<comment type="subcellular location">
    <subcellularLocation>
        <location evidence="1 7">Cell membrane</location>
        <topology evidence="1 7">Multi-pass membrane protein</topology>
    </subcellularLocation>
</comment>
<keyword evidence="4 7" id="KW-0812">Transmembrane</keyword>
<dbReference type="InterPro" id="IPR025966">
    <property type="entry name" value="OppC_N"/>
</dbReference>
<dbReference type="Pfam" id="PF00528">
    <property type="entry name" value="BPD_transp_1"/>
    <property type="match status" value="1"/>
</dbReference>
<name>A0ABS4W5E2_9PSEU</name>
<dbReference type="PROSITE" id="PS50928">
    <property type="entry name" value="ABC_TM1"/>
    <property type="match status" value="1"/>
</dbReference>
<gene>
    <name evidence="10" type="ORF">JOF36_006535</name>
</gene>
<keyword evidence="5 7" id="KW-1133">Transmembrane helix</keyword>